<protein>
    <submittedName>
        <fullName evidence="3">Uncharacterized protein</fullName>
    </submittedName>
</protein>
<feature type="domain" description="DUF4367" evidence="1">
    <location>
        <begin position="251"/>
        <end position="361"/>
    </location>
</feature>
<reference evidence="3 4" key="1">
    <citation type="submission" date="2014-09" db="EMBL/GenBank/DDBJ databases">
        <title>Draft genome sequence of an obligately methylotrophic methanogen, Methanococcoides methylutens, isolated from marine sediment.</title>
        <authorList>
            <person name="Guan Y."/>
            <person name="Ngugi D.K."/>
            <person name="Blom J."/>
            <person name="Ali S."/>
            <person name="Ferry J.G."/>
            <person name="Stingl U."/>
        </authorList>
    </citation>
    <scope>NUCLEOTIDE SEQUENCE [LARGE SCALE GENOMIC DNA]</scope>
    <source>
        <strain evidence="3 4">DSM 2657</strain>
    </source>
</reference>
<dbReference type="PANTHER" id="PTHR37507">
    <property type="entry name" value="SPORULATION PROTEIN YDCC"/>
    <property type="match status" value="1"/>
</dbReference>
<dbReference type="PANTHER" id="PTHR37507:SF2">
    <property type="entry name" value="SPORULATION PROTEIN YDCC"/>
    <property type="match status" value="1"/>
</dbReference>
<name>A0A099T0D1_METMT</name>
<organism evidence="3 4">
    <name type="scientific">Methanococcoides methylutens</name>
    <dbReference type="NCBI Taxonomy" id="2226"/>
    <lineage>
        <taxon>Archaea</taxon>
        <taxon>Methanobacteriati</taxon>
        <taxon>Methanobacteriota</taxon>
        <taxon>Stenosarchaea group</taxon>
        <taxon>Methanomicrobia</taxon>
        <taxon>Methanosarcinales</taxon>
        <taxon>Methanosarcinaceae</taxon>
        <taxon>Methanococcoides</taxon>
    </lineage>
</organism>
<evidence type="ECO:0000259" key="1">
    <source>
        <dbReference type="Pfam" id="PF14285"/>
    </source>
</evidence>
<keyword evidence="4" id="KW-1185">Reference proteome</keyword>
<dbReference type="AlphaFoldDB" id="A0A099T0D1"/>
<dbReference type="SUPFAM" id="SSF89392">
    <property type="entry name" value="Prokaryotic lipoproteins and lipoprotein localization factors"/>
    <property type="match status" value="1"/>
</dbReference>
<dbReference type="Proteomes" id="UP000029859">
    <property type="component" value="Unassembled WGS sequence"/>
</dbReference>
<dbReference type="EMBL" id="JRHO01000013">
    <property type="protein sequence ID" value="KGK98607.1"/>
    <property type="molecule type" value="Genomic_DNA"/>
</dbReference>
<dbReference type="PROSITE" id="PS51257">
    <property type="entry name" value="PROKAR_LIPOPROTEIN"/>
    <property type="match status" value="1"/>
</dbReference>
<feature type="domain" description="Uncharacterized protein TP-0789" evidence="2">
    <location>
        <begin position="81"/>
        <end position="207"/>
    </location>
</feature>
<comment type="caution">
    <text evidence="3">The sequence shown here is derived from an EMBL/GenBank/DDBJ whole genome shotgun (WGS) entry which is preliminary data.</text>
</comment>
<dbReference type="CDD" id="cd16329">
    <property type="entry name" value="LolA_like"/>
    <property type="match status" value="1"/>
</dbReference>
<dbReference type="InterPro" id="IPR052944">
    <property type="entry name" value="Sporulation_related"/>
</dbReference>
<sequence length="362" mass="41181">MNTQKLTVILLISFLLLFSAGCIGEELTAEQIAEEYKQKQASVEDYSATINTTAYLGEQEITSISSISQKMPDKMKTTIIKAEQGEGMVMVSNGKTMWTYNPDQNSVMVMEMDPENTFDASQMEYNSLIQDLLDDSDLTFDGMDNVAGRSSYVIFARPNDNTTSTFVVDTKAWIDKETWMPLKFEIYDEEGNLLIVTEYRDFELNTGIPDSEFEFEIPEEAEVINFDETDMVPEEMTLEEAQELSECDILIPSYLPEGYEFESAMVSNQSRYYNGIQEIITILYKKDVPYLTIHETFYDEEPLEPMTTNSEIVDINGHEGHLNFLGHDEYFATLSWNAGKATITITSTLGREETIKVAKSME</sequence>
<dbReference type="OrthoDB" id="137725at2157"/>
<evidence type="ECO:0000313" key="4">
    <source>
        <dbReference type="Proteomes" id="UP000029859"/>
    </source>
</evidence>
<proteinExistence type="predicted"/>
<dbReference type="Pfam" id="PF17131">
    <property type="entry name" value="LolA_like"/>
    <property type="match status" value="1"/>
</dbReference>
<dbReference type="Gene3D" id="2.50.20.10">
    <property type="entry name" value="Lipoprotein localisation LolA/LolB/LppX"/>
    <property type="match status" value="1"/>
</dbReference>
<accession>A0A099T0D1</accession>
<dbReference type="RefSeq" id="WP_048194385.1">
    <property type="nucleotide sequence ID" value="NZ_CAAGSM010000009.1"/>
</dbReference>
<dbReference type="InterPro" id="IPR033399">
    <property type="entry name" value="TP_0789-like"/>
</dbReference>
<evidence type="ECO:0000259" key="2">
    <source>
        <dbReference type="Pfam" id="PF17131"/>
    </source>
</evidence>
<evidence type="ECO:0000313" key="3">
    <source>
        <dbReference type="EMBL" id="KGK98607.1"/>
    </source>
</evidence>
<dbReference type="InterPro" id="IPR029046">
    <property type="entry name" value="LolA/LolB/LppX"/>
</dbReference>
<gene>
    <name evidence="3" type="ORF">LI82_06985</name>
</gene>
<dbReference type="Pfam" id="PF14285">
    <property type="entry name" value="DUF4367"/>
    <property type="match status" value="1"/>
</dbReference>
<dbReference type="InterPro" id="IPR025377">
    <property type="entry name" value="DUF4367"/>
</dbReference>